<evidence type="ECO:0000313" key="2">
    <source>
        <dbReference type="Proteomes" id="UP001162164"/>
    </source>
</evidence>
<proteinExistence type="predicted"/>
<organism evidence="1 2">
    <name type="scientific">Molorchus minor</name>
    <dbReference type="NCBI Taxonomy" id="1323400"/>
    <lineage>
        <taxon>Eukaryota</taxon>
        <taxon>Metazoa</taxon>
        <taxon>Ecdysozoa</taxon>
        <taxon>Arthropoda</taxon>
        <taxon>Hexapoda</taxon>
        <taxon>Insecta</taxon>
        <taxon>Pterygota</taxon>
        <taxon>Neoptera</taxon>
        <taxon>Endopterygota</taxon>
        <taxon>Coleoptera</taxon>
        <taxon>Polyphaga</taxon>
        <taxon>Cucujiformia</taxon>
        <taxon>Chrysomeloidea</taxon>
        <taxon>Cerambycidae</taxon>
        <taxon>Lamiinae</taxon>
        <taxon>Monochamini</taxon>
        <taxon>Molorchus</taxon>
    </lineage>
</organism>
<protein>
    <submittedName>
        <fullName evidence="1">Uncharacterized protein</fullName>
    </submittedName>
</protein>
<gene>
    <name evidence="1" type="ORF">NQ317_003130</name>
</gene>
<sequence>MTSISEKQAILKNTTEKKTYSAQVFQCIAYITHKCPILQELFLKWTTLDIKEKVLLNYIVFHIVEKTNIDLYTPIMQGFGYWNSLQDTEGACGFHDNPLDFKFNLEDEKRIMKIILIIDKITSNIIIRRNLSKEIKTFKMKILTNSNKETVED</sequence>
<name>A0ABQ9JNP8_9CUCU</name>
<comment type="caution">
    <text evidence="1">The sequence shown here is derived from an EMBL/GenBank/DDBJ whole genome shotgun (WGS) entry which is preliminary data.</text>
</comment>
<evidence type="ECO:0000313" key="1">
    <source>
        <dbReference type="EMBL" id="KAJ8979027.1"/>
    </source>
</evidence>
<dbReference type="EMBL" id="JAPWTJ010000381">
    <property type="protein sequence ID" value="KAJ8979027.1"/>
    <property type="molecule type" value="Genomic_DNA"/>
</dbReference>
<keyword evidence="2" id="KW-1185">Reference proteome</keyword>
<dbReference type="Proteomes" id="UP001162164">
    <property type="component" value="Unassembled WGS sequence"/>
</dbReference>
<accession>A0ABQ9JNP8</accession>
<reference evidence="1" key="1">
    <citation type="journal article" date="2023" name="Insect Mol. Biol.">
        <title>Genome sequencing provides insights into the evolution of gene families encoding plant cell wall-degrading enzymes in longhorned beetles.</title>
        <authorList>
            <person name="Shin N.R."/>
            <person name="Okamura Y."/>
            <person name="Kirsch R."/>
            <person name="Pauchet Y."/>
        </authorList>
    </citation>
    <scope>NUCLEOTIDE SEQUENCE</scope>
    <source>
        <strain evidence="1">MMC_N1</strain>
    </source>
</reference>